<dbReference type="Proteomes" id="UP000501690">
    <property type="component" value="Linkage Group LG3"/>
</dbReference>
<feature type="region of interest" description="Disordered" evidence="1">
    <location>
        <begin position="44"/>
        <end position="99"/>
    </location>
</feature>
<evidence type="ECO:0000313" key="3">
    <source>
        <dbReference type="Proteomes" id="UP000501690"/>
    </source>
</evidence>
<organism evidence="2 3">
    <name type="scientific">Vigna unguiculata</name>
    <name type="common">Cowpea</name>
    <dbReference type="NCBI Taxonomy" id="3917"/>
    <lineage>
        <taxon>Eukaryota</taxon>
        <taxon>Viridiplantae</taxon>
        <taxon>Streptophyta</taxon>
        <taxon>Embryophyta</taxon>
        <taxon>Tracheophyta</taxon>
        <taxon>Spermatophyta</taxon>
        <taxon>Magnoliopsida</taxon>
        <taxon>eudicotyledons</taxon>
        <taxon>Gunneridae</taxon>
        <taxon>Pentapetalae</taxon>
        <taxon>rosids</taxon>
        <taxon>fabids</taxon>
        <taxon>Fabales</taxon>
        <taxon>Fabaceae</taxon>
        <taxon>Papilionoideae</taxon>
        <taxon>50 kb inversion clade</taxon>
        <taxon>NPAAA clade</taxon>
        <taxon>indigoferoid/millettioid clade</taxon>
        <taxon>Phaseoleae</taxon>
        <taxon>Vigna</taxon>
    </lineage>
</organism>
<reference evidence="2 3" key="1">
    <citation type="submission" date="2019-04" db="EMBL/GenBank/DDBJ databases">
        <title>An improved genome assembly and genetic linkage map for asparagus bean, Vigna unguiculata ssp. sesquipedialis.</title>
        <authorList>
            <person name="Xia Q."/>
            <person name="Zhang R."/>
            <person name="Dong Y."/>
        </authorList>
    </citation>
    <scope>NUCLEOTIDE SEQUENCE [LARGE SCALE GENOMIC DNA]</scope>
    <source>
        <tissue evidence="2">Leaf</tissue>
    </source>
</reference>
<evidence type="ECO:0000313" key="2">
    <source>
        <dbReference type="EMBL" id="QCD86532.1"/>
    </source>
</evidence>
<dbReference type="EMBL" id="CP039347">
    <property type="protein sequence ID" value="QCD86532.1"/>
    <property type="molecule type" value="Genomic_DNA"/>
</dbReference>
<keyword evidence="3" id="KW-1185">Reference proteome</keyword>
<name>A0A4D6LD72_VIGUN</name>
<protein>
    <submittedName>
        <fullName evidence="2">Uncharacterized protein</fullName>
    </submittedName>
</protein>
<dbReference type="AlphaFoldDB" id="A0A4D6LD72"/>
<proteinExistence type="predicted"/>
<gene>
    <name evidence="2" type="ORF">DEO72_LG3g1055</name>
</gene>
<evidence type="ECO:0000256" key="1">
    <source>
        <dbReference type="SAM" id="MobiDB-lite"/>
    </source>
</evidence>
<sequence length="99" mass="11207">MRMPDNGTAVAVTRRWHGGSAMVMMKWSNRDMVVARRCWLRRKRKGEIIKKQEREKGGEGEGGRGTNDENCGGGDDSGDDGDDNDEFTKMGLRKFKKKK</sequence>
<feature type="compositionally biased region" description="Basic and acidic residues" evidence="1">
    <location>
        <begin position="46"/>
        <end position="62"/>
    </location>
</feature>
<feature type="compositionally biased region" description="Acidic residues" evidence="1">
    <location>
        <begin position="76"/>
        <end position="85"/>
    </location>
</feature>
<accession>A0A4D6LD72</accession>